<evidence type="ECO:0000313" key="3">
    <source>
        <dbReference type="Proteomes" id="UP000298127"/>
    </source>
</evidence>
<gene>
    <name evidence="2" type="ORF">E4M00_15245</name>
</gene>
<sequence>MSELIARANRLEKLAKAARDKEGDQAEIERLKFAVDKLSLTLNDLEGELLTRSALDPLQARGRIDLKVETPWAELKSFVETRGRPTLQRLQAANRKVSDQVDALRGESQSRWAEWATSEVRQLPRHLVTAMPSTERVRVETIIRELDDAVRKAARSAPTADGIRIFGFQVQRVREELGQIDLDESVLKVLERFTSPDGVPLLEITDAELDILRSNPAIAGQFVVRRQV</sequence>
<organism evidence="2 3">
    <name type="scientific">Orlajensenia leifsoniae</name>
    <dbReference type="NCBI Taxonomy" id="2561933"/>
    <lineage>
        <taxon>Bacteria</taxon>
        <taxon>Bacillati</taxon>
        <taxon>Actinomycetota</taxon>
        <taxon>Actinomycetes</taxon>
        <taxon>Micrococcales</taxon>
        <taxon>Microbacteriaceae</taxon>
        <taxon>Orlajensenia</taxon>
    </lineage>
</organism>
<feature type="coiled-coil region" evidence="1">
    <location>
        <begin position="1"/>
        <end position="48"/>
    </location>
</feature>
<dbReference type="EMBL" id="SPQZ01000006">
    <property type="protein sequence ID" value="TFV95399.1"/>
    <property type="molecule type" value="Genomic_DNA"/>
</dbReference>
<dbReference type="RefSeq" id="WP_135121339.1">
    <property type="nucleotide sequence ID" value="NZ_SPQZ01000006.1"/>
</dbReference>
<keyword evidence="3" id="KW-1185">Reference proteome</keyword>
<keyword evidence="1" id="KW-0175">Coiled coil</keyword>
<name>A0A4Y9QSJ7_9MICO</name>
<proteinExistence type="predicted"/>
<reference evidence="2 3" key="1">
    <citation type="journal article" date="2018" name="J. Microbiol.">
        <title>Leifsonia flava sp. nov., a novel actinobacterium isolated from the rhizosphere of Aquilegia viridiflora.</title>
        <authorList>
            <person name="Cai Y."/>
            <person name="Tao W.Z."/>
            <person name="Ma Y.J."/>
            <person name="Cheng J."/>
            <person name="Zhang M.Y."/>
            <person name="Zhang Y.X."/>
        </authorList>
    </citation>
    <scope>NUCLEOTIDE SEQUENCE [LARGE SCALE GENOMIC DNA]</scope>
    <source>
        <strain evidence="2 3">SYP-B2174</strain>
    </source>
</reference>
<dbReference type="Proteomes" id="UP000298127">
    <property type="component" value="Unassembled WGS sequence"/>
</dbReference>
<comment type="caution">
    <text evidence="2">The sequence shown here is derived from an EMBL/GenBank/DDBJ whole genome shotgun (WGS) entry which is preliminary data.</text>
</comment>
<evidence type="ECO:0000256" key="1">
    <source>
        <dbReference type="SAM" id="Coils"/>
    </source>
</evidence>
<evidence type="ECO:0000313" key="2">
    <source>
        <dbReference type="EMBL" id="TFV95399.1"/>
    </source>
</evidence>
<accession>A0A4Y9QSJ7</accession>
<protein>
    <submittedName>
        <fullName evidence="2">Uncharacterized protein</fullName>
    </submittedName>
</protein>
<dbReference type="AlphaFoldDB" id="A0A4Y9QSJ7"/>